<evidence type="ECO:0000313" key="15">
    <source>
        <dbReference type="EMBL" id="RGR74465.1"/>
    </source>
</evidence>
<name>A0A174MW00_9BACE</name>
<dbReference type="Proteomes" id="UP000491168">
    <property type="component" value="Unassembled WGS sequence"/>
</dbReference>
<dbReference type="EMBL" id="VVYP01000013">
    <property type="protein sequence ID" value="KAA5463093.1"/>
    <property type="molecule type" value="Genomic_DNA"/>
</dbReference>
<accession>A0A174MW00</accession>
<reference evidence="21 22" key="2">
    <citation type="submission" date="2018-08" db="EMBL/GenBank/DDBJ databases">
        <title>A genome reference for cultivated species of the human gut microbiota.</title>
        <authorList>
            <person name="Zou Y."/>
            <person name="Xue W."/>
            <person name="Luo G."/>
        </authorList>
    </citation>
    <scope>NUCLEOTIDE SEQUENCE [LARGE SCALE GENOMIC DNA]</scope>
    <source>
        <strain evidence="15 21">AF24-29LB</strain>
        <strain evidence="17 23">AM31-16AC</strain>
        <strain evidence="16 22">OF02-6LB</strain>
    </source>
</reference>
<evidence type="ECO:0000256" key="3">
    <source>
        <dbReference type="ARBA" id="ARBA00022692"/>
    </source>
</evidence>
<dbReference type="Proteomes" id="UP001060260">
    <property type="component" value="Chromosome"/>
</dbReference>
<evidence type="ECO:0000313" key="12">
    <source>
        <dbReference type="EMBL" id="KAA5488236.1"/>
    </source>
</evidence>
<keyword evidence="5 6" id="KW-0472">Membrane</keyword>
<feature type="domain" description="Phage shock protein PspC N-terminal" evidence="7">
    <location>
        <begin position="5"/>
        <end position="63"/>
    </location>
</feature>
<dbReference type="Proteomes" id="UP000475905">
    <property type="component" value="Unassembled WGS sequence"/>
</dbReference>
<dbReference type="Proteomes" id="UP001170023">
    <property type="component" value="Unassembled WGS sequence"/>
</dbReference>
<dbReference type="EMBL" id="CZBL01000003">
    <property type="protein sequence ID" value="CUP84167.1"/>
    <property type="molecule type" value="Genomic_DNA"/>
</dbReference>
<dbReference type="RefSeq" id="WP_005681588.1">
    <property type="nucleotide sequence ID" value="NZ_CABMOQ010000010.1"/>
</dbReference>
<dbReference type="Pfam" id="PF04024">
    <property type="entry name" value="PspC"/>
    <property type="match status" value="1"/>
</dbReference>
<dbReference type="GO" id="GO:0005886">
    <property type="term" value="C:plasma membrane"/>
    <property type="evidence" value="ECO:0007669"/>
    <property type="project" value="UniProtKB-SubCell"/>
</dbReference>
<feature type="transmembrane region" description="Helical" evidence="6">
    <location>
        <begin position="36"/>
        <end position="60"/>
    </location>
</feature>
<dbReference type="GeneID" id="75115310"/>
<gene>
    <name evidence="17" type="ORF">DW794_06625</name>
    <name evidence="15" type="ORF">DWY26_01380</name>
    <name evidence="16" type="ORF">DXA49_15830</name>
    <name evidence="8" type="ORF">ERS852494_02123</name>
    <name evidence="9" type="ORF">ERS852558_01130</name>
    <name evidence="13" type="ORF">F2Y31_15310</name>
    <name evidence="12" type="ORF">F2Y35_18755</name>
    <name evidence="10" type="ORF">F2Y36_11740</name>
    <name evidence="11" type="ORF">F2Y39_07930</name>
    <name evidence="18" type="ORF">NXW23_18685</name>
    <name evidence="14" type="ORF">Q4469_16445</name>
</gene>
<keyword evidence="3 6" id="KW-0812">Transmembrane</keyword>
<protein>
    <submittedName>
        <fullName evidence="10">PspC domain-containing protein</fullName>
    </submittedName>
    <submittedName>
        <fullName evidence="8">Putative stress-responsive transcriptional regulator</fullName>
    </submittedName>
</protein>
<keyword evidence="2" id="KW-1003">Cell membrane</keyword>
<evidence type="ECO:0000313" key="11">
    <source>
        <dbReference type="EMBL" id="KAA5478883.1"/>
    </source>
</evidence>
<reference evidence="14" key="5">
    <citation type="submission" date="2023-07" db="EMBL/GenBank/DDBJ databases">
        <title>Whole Genome Sequencing of Colonoscopy isolates.</title>
        <authorList>
            <person name="Surve S.V."/>
            <person name="Valls R.A."/>
            <person name="Barrak K.E."/>
            <person name="Gardner T.B."/>
            <person name="O'Toole G.A."/>
        </authorList>
    </citation>
    <scope>NUCLEOTIDE SEQUENCE</scope>
    <source>
        <strain evidence="14">GP0119</strain>
    </source>
</reference>
<dbReference type="Proteomes" id="UP000368418">
    <property type="component" value="Unassembled WGS sequence"/>
</dbReference>
<evidence type="ECO:0000256" key="4">
    <source>
        <dbReference type="ARBA" id="ARBA00022989"/>
    </source>
</evidence>
<dbReference type="Proteomes" id="UP000427825">
    <property type="component" value="Unassembled WGS sequence"/>
</dbReference>
<dbReference type="EMBL" id="QRUO01000001">
    <property type="protein sequence ID" value="RGR74465.1"/>
    <property type="molecule type" value="Genomic_DNA"/>
</dbReference>
<evidence type="ECO:0000313" key="16">
    <source>
        <dbReference type="EMBL" id="RGY23716.1"/>
    </source>
</evidence>
<evidence type="ECO:0000313" key="19">
    <source>
        <dbReference type="Proteomes" id="UP000095657"/>
    </source>
</evidence>
<dbReference type="Proteomes" id="UP000284205">
    <property type="component" value="Unassembled WGS sequence"/>
</dbReference>
<dbReference type="EMBL" id="JAUONL010000016">
    <property type="protein sequence ID" value="MDO6359254.1"/>
    <property type="molecule type" value="Genomic_DNA"/>
</dbReference>
<sequence length="79" mass="8962">MENNKKLTRASAGNRMVAGVCAGIADYFGWDPTLLRIVYVLATIFTAFAGIIIYIILWIVMPERRPGDGYEDRMNNRLH</sequence>
<dbReference type="PANTHER" id="PTHR33885:SF3">
    <property type="entry name" value="PHAGE SHOCK PROTEIN C"/>
    <property type="match status" value="1"/>
</dbReference>
<evidence type="ECO:0000313" key="24">
    <source>
        <dbReference type="Proteomes" id="UP000368418"/>
    </source>
</evidence>
<reference evidence="19 20" key="1">
    <citation type="submission" date="2015-09" db="EMBL/GenBank/DDBJ databases">
        <authorList>
            <consortium name="Pathogen Informatics"/>
        </authorList>
    </citation>
    <scope>NUCLEOTIDE SEQUENCE [LARGE SCALE GENOMIC DNA]</scope>
    <source>
        <strain evidence="8 19">2789STDY5834880</strain>
        <strain evidence="9 20">2789STDY5834946</strain>
    </source>
</reference>
<dbReference type="EMBL" id="VVYJ01000003">
    <property type="protein sequence ID" value="KAA5478883.1"/>
    <property type="molecule type" value="Genomic_DNA"/>
</dbReference>
<evidence type="ECO:0000259" key="7">
    <source>
        <dbReference type="Pfam" id="PF04024"/>
    </source>
</evidence>
<evidence type="ECO:0000313" key="9">
    <source>
        <dbReference type="EMBL" id="CUP84167.1"/>
    </source>
</evidence>
<dbReference type="EMBL" id="VVYD01000015">
    <property type="protein sequence ID" value="KAA5496977.1"/>
    <property type="molecule type" value="Genomic_DNA"/>
</dbReference>
<dbReference type="KEGG" id="bcac:CGC64_16305"/>
<evidence type="ECO:0000313" key="20">
    <source>
        <dbReference type="Proteomes" id="UP000095725"/>
    </source>
</evidence>
<evidence type="ECO:0000313" key="17">
    <source>
        <dbReference type="EMBL" id="RHD50678.1"/>
    </source>
</evidence>
<dbReference type="InterPro" id="IPR007168">
    <property type="entry name" value="Phageshock_PspC_N"/>
</dbReference>
<dbReference type="Proteomes" id="UP000095657">
    <property type="component" value="Unassembled WGS sequence"/>
</dbReference>
<dbReference type="AlphaFoldDB" id="A0A174MW00"/>
<dbReference type="Proteomes" id="UP000284689">
    <property type="component" value="Unassembled WGS sequence"/>
</dbReference>
<reference evidence="24 25" key="3">
    <citation type="journal article" date="2019" name="Nat. Med.">
        <title>A library of human gut bacterial isolates paired with longitudinal multiomics data enables mechanistic microbiome research.</title>
        <authorList>
            <person name="Poyet M."/>
            <person name="Groussin M."/>
            <person name="Gibbons S.M."/>
            <person name="Avila-Pacheco J."/>
            <person name="Jiang X."/>
            <person name="Kearney S.M."/>
            <person name="Perrotta A.R."/>
            <person name="Berdy B."/>
            <person name="Zhao S."/>
            <person name="Lieberman T.D."/>
            <person name="Swanson P.K."/>
            <person name="Smith M."/>
            <person name="Roesemann S."/>
            <person name="Alexander J.E."/>
            <person name="Rich S.A."/>
            <person name="Livny J."/>
            <person name="Vlamakis H."/>
            <person name="Clish C."/>
            <person name="Bullock K."/>
            <person name="Deik A."/>
            <person name="Scott J."/>
            <person name="Pierce K.A."/>
            <person name="Xavier R.J."/>
            <person name="Alm E.J."/>
        </authorList>
    </citation>
    <scope>NUCLEOTIDE SEQUENCE [LARGE SCALE GENOMIC DNA]</scope>
    <source>
        <strain evidence="13 24">BIOML-A19</strain>
        <strain evidence="12 27">BIOML-A21</strain>
        <strain evidence="11 25">BIOML-A25</strain>
        <strain evidence="10 26">BIOML-A31</strain>
    </source>
</reference>
<evidence type="ECO:0000256" key="1">
    <source>
        <dbReference type="ARBA" id="ARBA00004162"/>
    </source>
</evidence>
<dbReference type="PANTHER" id="PTHR33885">
    <property type="entry name" value="PHAGE SHOCK PROTEIN C"/>
    <property type="match status" value="1"/>
</dbReference>
<dbReference type="STRING" id="47678.ERS852494_02123"/>
<dbReference type="Proteomes" id="UP000284431">
    <property type="component" value="Unassembled WGS sequence"/>
</dbReference>
<evidence type="ECO:0000313" key="26">
    <source>
        <dbReference type="Proteomes" id="UP000475905"/>
    </source>
</evidence>
<organism evidence="8 19">
    <name type="scientific">Bacteroides caccae</name>
    <dbReference type="NCBI Taxonomy" id="47678"/>
    <lineage>
        <taxon>Bacteria</taxon>
        <taxon>Pseudomonadati</taxon>
        <taxon>Bacteroidota</taxon>
        <taxon>Bacteroidia</taxon>
        <taxon>Bacteroidales</taxon>
        <taxon>Bacteroidaceae</taxon>
        <taxon>Bacteroides</taxon>
    </lineage>
</organism>
<evidence type="ECO:0000256" key="2">
    <source>
        <dbReference type="ARBA" id="ARBA00022475"/>
    </source>
</evidence>
<evidence type="ECO:0000313" key="22">
    <source>
        <dbReference type="Proteomes" id="UP000284431"/>
    </source>
</evidence>
<dbReference type="Proteomes" id="UP000095725">
    <property type="component" value="Unassembled WGS sequence"/>
</dbReference>
<evidence type="ECO:0000313" key="25">
    <source>
        <dbReference type="Proteomes" id="UP000427825"/>
    </source>
</evidence>
<evidence type="ECO:0000313" key="27">
    <source>
        <dbReference type="Proteomes" id="UP000491168"/>
    </source>
</evidence>
<dbReference type="EMBL" id="VVYF01000021">
    <property type="protein sequence ID" value="KAA5488236.1"/>
    <property type="molecule type" value="Genomic_DNA"/>
</dbReference>
<evidence type="ECO:0000313" key="18">
    <source>
        <dbReference type="EMBL" id="UVQ96313.1"/>
    </source>
</evidence>
<dbReference type="EMBL" id="CZAI01000004">
    <property type="protein sequence ID" value="CUP38360.1"/>
    <property type="molecule type" value="Genomic_DNA"/>
</dbReference>
<keyword evidence="4 6" id="KW-1133">Transmembrane helix</keyword>
<evidence type="ECO:0000313" key="13">
    <source>
        <dbReference type="EMBL" id="KAA5496977.1"/>
    </source>
</evidence>
<evidence type="ECO:0000313" key="21">
    <source>
        <dbReference type="Proteomes" id="UP000284205"/>
    </source>
</evidence>
<dbReference type="EMBL" id="CP103166">
    <property type="protein sequence ID" value="UVQ96313.1"/>
    <property type="molecule type" value="Genomic_DNA"/>
</dbReference>
<evidence type="ECO:0000256" key="6">
    <source>
        <dbReference type="SAM" id="Phobius"/>
    </source>
</evidence>
<evidence type="ECO:0000313" key="23">
    <source>
        <dbReference type="Proteomes" id="UP000284689"/>
    </source>
</evidence>
<dbReference type="InterPro" id="IPR052027">
    <property type="entry name" value="PspC"/>
</dbReference>
<evidence type="ECO:0000313" key="8">
    <source>
        <dbReference type="EMBL" id="CUP38360.1"/>
    </source>
</evidence>
<dbReference type="EMBL" id="QSJD01000007">
    <property type="protein sequence ID" value="RHD50678.1"/>
    <property type="molecule type" value="Genomic_DNA"/>
</dbReference>
<evidence type="ECO:0000313" key="14">
    <source>
        <dbReference type="EMBL" id="MDO6359254.1"/>
    </source>
</evidence>
<dbReference type="EMBL" id="QSCS01000027">
    <property type="protein sequence ID" value="RGY23716.1"/>
    <property type="molecule type" value="Genomic_DNA"/>
</dbReference>
<evidence type="ECO:0000256" key="5">
    <source>
        <dbReference type="ARBA" id="ARBA00023136"/>
    </source>
</evidence>
<proteinExistence type="predicted"/>
<comment type="subcellular location">
    <subcellularLocation>
        <location evidence="1">Cell membrane</location>
        <topology evidence="1">Single-pass membrane protein</topology>
    </subcellularLocation>
</comment>
<evidence type="ECO:0000313" key="10">
    <source>
        <dbReference type="EMBL" id="KAA5463093.1"/>
    </source>
</evidence>
<reference evidence="18" key="4">
    <citation type="submission" date="2022-08" db="EMBL/GenBank/DDBJ databases">
        <title>Genome Sequencing of Bacteroides fragilis Group Isolates with Nanopore Technology.</title>
        <authorList>
            <person name="Tisza M.J."/>
            <person name="Smith D."/>
            <person name="Dekker J.P."/>
        </authorList>
    </citation>
    <scope>NUCLEOTIDE SEQUENCE</scope>
    <source>
        <strain evidence="18">BFG-474</strain>
    </source>
</reference>